<dbReference type="Gene3D" id="3.30.70.270">
    <property type="match status" value="2"/>
</dbReference>
<reference evidence="10 11" key="1">
    <citation type="journal article" date="2021" name="Elife">
        <title>Chloroplast acquisition without the gene transfer in kleptoplastic sea slugs, Plakobranchus ocellatus.</title>
        <authorList>
            <person name="Maeda T."/>
            <person name="Takahashi S."/>
            <person name="Yoshida T."/>
            <person name="Shimamura S."/>
            <person name="Takaki Y."/>
            <person name="Nagai Y."/>
            <person name="Toyoda A."/>
            <person name="Suzuki Y."/>
            <person name="Arimoto A."/>
            <person name="Ishii H."/>
            <person name="Satoh N."/>
            <person name="Nishiyama T."/>
            <person name="Hasebe M."/>
            <person name="Maruyama T."/>
            <person name="Minagawa J."/>
            <person name="Obokata J."/>
            <person name="Shigenobu S."/>
        </authorList>
    </citation>
    <scope>NUCLEOTIDE SEQUENCE [LARGE SCALE GENOMIC DNA]</scope>
</reference>
<keyword evidence="6" id="KW-0378">Hydrolase</keyword>
<dbReference type="Pfam" id="PF17919">
    <property type="entry name" value="RT_RNaseH_2"/>
    <property type="match status" value="1"/>
</dbReference>
<protein>
    <submittedName>
        <fullName evidence="10">Transposon Ty3-G Gag-Pol polyprotein</fullName>
    </submittedName>
</protein>
<evidence type="ECO:0000256" key="1">
    <source>
        <dbReference type="ARBA" id="ARBA00022670"/>
    </source>
</evidence>
<keyword evidence="7" id="KW-0695">RNA-directed DNA polymerase</keyword>
<dbReference type="InterPro" id="IPR050951">
    <property type="entry name" value="Retrovirus_Pol_polyprotein"/>
</dbReference>
<evidence type="ECO:0000256" key="8">
    <source>
        <dbReference type="ARBA" id="ARBA00023268"/>
    </source>
</evidence>
<evidence type="ECO:0000256" key="4">
    <source>
        <dbReference type="ARBA" id="ARBA00022722"/>
    </source>
</evidence>
<proteinExistence type="predicted"/>
<dbReference type="PANTHER" id="PTHR37984:SF5">
    <property type="entry name" value="PROTEIN NYNRIN-LIKE"/>
    <property type="match status" value="1"/>
</dbReference>
<keyword evidence="3" id="KW-0548">Nucleotidyltransferase</keyword>
<dbReference type="InterPro" id="IPR000477">
    <property type="entry name" value="RT_dom"/>
</dbReference>
<dbReference type="InterPro" id="IPR041577">
    <property type="entry name" value="RT_RNaseH_2"/>
</dbReference>
<dbReference type="FunFam" id="3.30.70.270:FF:000026">
    <property type="entry name" value="Transposon Ty3-G Gag-Pol polyprotein"/>
    <property type="match status" value="1"/>
</dbReference>
<comment type="caution">
    <text evidence="10">The sequence shown here is derived from an EMBL/GenBank/DDBJ whole genome shotgun (WGS) entry which is preliminary data.</text>
</comment>
<gene>
    <name evidence="10" type="ORF">ElyMa_004482200</name>
</gene>
<dbReference type="FunFam" id="3.10.10.10:FF:000007">
    <property type="entry name" value="Retrovirus-related Pol polyprotein from transposon 17.6-like Protein"/>
    <property type="match status" value="1"/>
</dbReference>
<feature type="domain" description="Reverse transcriptase" evidence="9">
    <location>
        <begin position="234"/>
        <end position="413"/>
    </location>
</feature>
<dbReference type="InterPro" id="IPR043128">
    <property type="entry name" value="Rev_trsase/Diguanyl_cyclase"/>
</dbReference>
<organism evidence="10 11">
    <name type="scientific">Elysia marginata</name>
    <dbReference type="NCBI Taxonomy" id="1093978"/>
    <lineage>
        <taxon>Eukaryota</taxon>
        <taxon>Metazoa</taxon>
        <taxon>Spiralia</taxon>
        <taxon>Lophotrochozoa</taxon>
        <taxon>Mollusca</taxon>
        <taxon>Gastropoda</taxon>
        <taxon>Heterobranchia</taxon>
        <taxon>Euthyneura</taxon>
        <taxon>Panpulmonata</taxon>
        <taxon>Sacoglossa</taxon>
        <taxon>Placobranchoidea</taxon>
        <taxon>Plakobranchidae</taxon>
        <taxon>Elysia</taxon>
    </lineage>
</organism>
<dbReference type="EMBL" id="BMAT01009047">
    <property type="protein sequence ID" value="GFR97621.1"/>
    <property type="molecule type" value="Genomic_DNA"/>
</dbReference>
<sequence length="581" mass="64840">MGSLNHDPVTLFRALFLNQLPPDVRRILAQTPDADLDTLAKTADGIMDVEFAAAATRSIQNTNPIEPGKRQSQCKMKGATGLKKKSRGPNLIAANGSAIATYGKRLISLKLSKNTLFKHKFWIADVTQLILGADFLTNHRLAINLSNKRLVSVDGGLIFNARPTHSPRPGIHKVHSKYEAILEDFPELLTPTFQENKHGVVHHIPTSGPPVHAHARRLDNDKLSAAKAEFEELERLGIIRRSSSPWSSPLHMVRKSNGGWRPCGDYRWLNDVTKDDRYPLPHIQDLNTNSNLRGKTIFSKLDLVRGYHQIPVAEEDIPKTAIITPFGLYEYLKMPFGLKNAAQAFQRLMDGILHDLNCCFVYLDDILIGSSSPKEHEADLRSVFHLLATNGLVINTQKCIFGQATMTFLGHKVTTNGITPVPEKVKAITEFPKLNDKKALQRFLGMLNYYHRFLPGIAKCLAPLTETTKSRGKVITWTDDCQTAFEAAKSSLASATLLNHPDPKSETRLSTDASDSAIGAELSQKHHGMWRPMAFFSRKLTSPQSRYSTFDRELWAIYTPSNIFVSSERVDHSLSSLITNL</sequence>
<dbReference type="GO" id="GO:0004519">
    <property type="term" value="F:endonuclease activity"/>
    <property type="evidence" value="ECO:0007669"/>
    <property type="project" value="UniProtKB-KW"/>
</dbReference>
<keyword evidence="2" id="KW-0808">Transferase</keyword>
<keyword evidence="11" id="KW-1185">Reference proteome</keyword>
<dbReference type="Pfam" id="PF00078">
    <property type="entry name" value="RVT_1"/>
    <property type="match status" value="1"/>
</dbReference>
<keyword evidence="4" id="KW-0540">Nuclease</keyword>
<evidence type="ECO:0000313" key="11">
    <source>
        <dbReference type="Proteomes" id="UP000762676"/>
    </source>
</evidence>
<dbReference type="SUPFAM" id="SSF56672">
    <property type="entry name" value="DNA/RNA polymerases"/>
    <property type="match status" value="1"/>
</dbReference>
<keyword evidence="1" id="KW-0645">Protease</keyword>
<accession>A0AAV4HKF9</accession>
<dbReference type="AlphaFoldDB" id="A0AAV4HKF9"/>
<dbReference type="PROSITE" id="PS50878">
    <property type="entry name" value="RT_POL"/>
    <property type="match status" value="1"/>
</dbReference>
<keyword evidence="8" id="KW-0511">Multifunctional enzyme</keyword>
<dbReference type="GO" id="GO:0003964">
    <property type="term" value="F:RNA-directed DNA polymerase activity"/>
    <property type="evidence" value="ECO:0007669"/>
    <property type="project" value="UniProtKB-KW"/>
</dbReference>
<dbReference type="Gene3D" id="3.10.10.10">
    <property type="entry name" value="HIV Type 1 Reverse Transcriptase, subunit A, domain 1"/>
    <property type="match status" value="1"/>
</dbReference>
<evidence type="ECO:0000259" key="9">
    <source>
        <dbReference type="PROSITE" id="PS50878"/>
    </source>
</evidence>
<name>A0AAV4HKF9_9GAST</name>
<dbReference type="GO" id="GO:0008233">
    <property type="term" value="F:peptidase activity"/>
    <property type="evidence" value="ECO:0007669"/>
    <property type="project" value="UniProtKB-KW"/>
</dbReference>
<evidence type="ECO:0000256" key="5">
    <source>
        <dbReference type="ARBA" id="ARBA00022759"/>
    </source>
</evidence>
<keyword evidence="5" id="KW-0255">Endonuclease</keyword>
<dbReference type="PANTHER" id="PTHR37984">
    <property type="entry name" value="PROTEIN CBG26694"/>
    <property type="match status" value="1"/>
</dbReference>
<dbReference type="CDD" id="cd01647">
    <property type="entry name" value="RT_LTR"/>
    <property type="match status" value="1"/>
</dbReference>
<evidence type="ECO:0000256" key="3">
    <source>
        <dbReference type="ARBA" id="ARBA00022695"/>
    </source>
</evidence>
<evidence type="ECO:0000256" key="6">
    <source>
        <dbReference type="ARBA" id="ARBA00022801"/>
    </source>
</evidence>
<evidence type="ECO:0000313" key="10">
    <source>
        <dbReference type="EMBL" id="GFR97621.1"/>
    </source>
</evidence>
<dbReference type="Proteomes" id="UP000762676">
    <property type="component" value="Unassembled WGS sequence"/>
</dbReference>
<evidence type="ECO:0000256" key="2">
    <source>
        <dbReference type="ARBA" id="ARBA00022679"/>
    </source>
</evidence>
<dbReference type="GO" id="GO:0006508">
    <property type="term" value="P:proteolysis"/>
    <property type="evidence" value="ECO:0007669"/>
    <property type="project" value="UniProtKB-KW"/>
</dbReference>
<dbReference type="InterPro" id="IPR043502">
    <property type="entry name" value="DNA/RNA_pol_sf"/>
</dbReference>
<evidence type="ECO:0000256" key="7">
    <source>
        <dbReference type="ARBA" id="ARBA00022918"/>
    </source>
</evidence>